<dbReference type="InterPro" id="IPR005467">
    <property type="entry name" value="His_kinase_dom"/>
</dbReference>
<dbReference type="InterPro" id="IPR003594">
    <property type="entry name" value="HATPase_dom"/>
</dbReference>
<dbReference type="SMART" id="SM00387">
    <property type="entry name" value="HATPase_c"/>
    <property type="match status" value="1"/>
</dbReference>
<dbReference type="CDD" id="cd00075">
    <property type="entry name" value="HATPase"/>
    <property type="match status" value="1"/>
</dbReference>
<dbReference type="PROSITE" id="PS50109">
    <property type="entry name" value="HIS_KIN"/>
    <property type="match status" value="1"/>
</dbReference>
<dbReference type="GO" id="GO:0000155">
    <property type="term" value="F:phosphorelay sensor kinase activity"/>
    <property type="evidence" value="ECO:0007669"/>
    <property type="project" value="InterPro"/>
</dbReference>
<evidence type="ECO:0000256" key="4">
    <source>
        <dbReference type="ARBA" id="ARBA00022553"/>
    </source>
</evidence>
<dbReference type="PANTHER" id="PTHR43711:SF1">
    <property type="entry name" value="HISTIDINE KINASE 1"/>
    <property type="match status" value="1"/>
</dbReference>
<dbReference type="PRINTS" id="PR00344">
    <property type="entry name" value="BCTRLSENSOR"/>
</dbReference>
<feature type="transmembrane region" description="Helical" evidence="8">
    <location>
        <begin position="175"/>
        <end position="195"/>
    </location>
</feature>
<evidence type="ECO:0000256" key="7">
    <source>
        <dbReference type="ARBA" id="ARBA00023012"/>
    </source>
</evidence>
<dbReference type="PROSITE" id="PS51257">
    <property type="entry name" value="PROKAR_LIPOPROTEIN"/>
    <property type="match status" value="1"/>
</dbReference>
<comment type="catalytic activity">
    <reaction evidence="1">
        <text>ATP + protein L-histidine = ADP + protein N-phospho-L-histidine.</text>
        <dbReference type="EC" id="2.7.13.3"/>
    </reaction>
</comment>
<dbReference type="SUPFAM" id="SSF47384">
    <property type="entry name" value="Homodimeric domain of signal transducing histidine kinase"/>
    <property type="match status" value="1"/>
</dbReference>
<comment type="caution">
    <text evidence="10">The sequence shown here is derived from an EMBL/GenBank/DDBJ whole genome shotgun (WGS) entry which is preliminary data.</text>
</comment>
<dbReference type="FunFam" id="3.30.565.10:FF:000006">
    <property type="entry name" value="Sensor histidine kinase WalK"/>
    <property type="match status" value="1"/>
</dbReference>
<dbReference type="GO" id="GO:0016020">
    <property type="term" value="C:membrane"/>
    <property type="evidence" value="ECO:0007669"/>
    <property type="project" value="UniProtKB-SubCell"/>
</dbReference>
<proteinExistence type="predicted"/>
<dbReference type="InterPro" id="IPR050736">
    <property type="entry name" value="Sensor_HK_Regulatory"/>
</dbReference>
<dbReference type="Pfam" id="PF02518">
    <property type="entry name" value="HATPase_c"/>
    <property type="match status" value="1"/>
</dbReference>
<organism evidence="10 11">
    <name type="scientific">Candidatus Choladousia intestinavium</name>
    <dbReference type="NCBI Taxonomy" id="2840727"/>
    <lineage>
        <taxon>Bacteria</taxon>
        <taxon>Bacillati</taxon>
        <taxon>Bacillota</taxon>
        <taxon>Clostridia</taxon>
        <taxon>Lachnospirales</taxon>
        <taxon>Lachnospiraceae</taxon>
        <taxon>Lachnospiraceae incertae sedis</taxon>
        <taxon>Candidatus Choladousia</taxon>
    </lineage>
</organism>
<evidence type="ECO:0000256" key="2">
    <source>
        <dbReference type="ARBA" id="ARBA00004370"/>
    </source>
</evidence>
<keyword evidence="5" id="KW-0808">Transferase</keyword>
<evidence type="ECO:0000313" key="10">
    <source>
        <dbReference type="EMBL" id="HIR14801.1"/>
    </source>
</evidence>
<reference evidence="10" key="2">
    <citation type="journal article" date="2021" name="PeerJ">
        <title>Extensive microbial diversity within the chicken gut microbiome revealed by metagenomics and culture.</title>
        <authorList>
            <person name="Gilroy R."/>
            <person name="Ravi A."/>
            <person name="Getino M."/>
            <person name="Pursley I."/>
            <person name="Horton D.L."/>
            <person name="Alikhan N.F."/>
            <person name="Baker D."/>
            <person name="Gharbi K."/>
            <person name="Hall N."/>
            <person name="Watson M."/>
            <person name="Adriaenssens E.M."/>
            <person name="Foster-Nyarko E."/>
            <person name="Jarju S."/>
            <person name="Secka A."/>
            <person name="Antonio M."/>
            <person name="Oren A."/>
            <person name="Chaudhuri R.R."/>
            <person name="La Ragione R."/>
            <person name="Hildebrand F."/>
            <person name="Pallen M.J."/>
        </authorList>
    </citation>
    <scope>NUCLEOTIDE SEQUENCE</scope>
    <source>
        <strain evidence="10">ChiSjej4B22-8148</strain>
    </source>
</reference>
<dbReference type="Gene3D" id="1.10.287.130">
    <property type="match status" value="1"/>
</dbReference>
<evidence type="ECO:0000256" key="5">
    <source>
        <dbReference type="ARBA" id="ARBA00022679"/>
    </source>
</evidence>
<sequence>MFYRLHRQLTFFCACITSMIFLFLGIACLAAAESGIRSQEEAAFQKDLNTLYQSLSFQNTISHQWIRQASHTYQSVIRLLDNGHPLFFGALNEEEDTTCLLDQAQETAASQYGLNLESFSSSQMVTRHEEFTIKGEDGVSYSASAALIPRQKGNLGVLVLHSLKPLALRLRNLRLTFAGAGAAAVLLLGIFSWHFTKKVLAPVEESRKRQTQFVASASHELRSPLTVILTTLSAVRSGILPRDDSFLDTLESEGSRMSRLITDMLQLANADSHNWSMFPVPTELDTLLLQTWESNESLAFQKNLGWEIRLPEEEIPPCCCDPERIRQVLSILIDNAFSYTPAGGRILLELKAQGTYLCLTVADNGPGIPDSEKAAVFQRFYRMDQSRKSKSHFGLGLSIASEIISLHKGQLLLTDTPGGGATFQILLPCS</sequence>
<dbReference type="SMART" id="SM00388">
    <property type="entry name" value="HisKA"/>
    <property type="match status" value="1"/>
</dbReference>
<keyword evidence="8" id="KW-0472">Membrane</keyword>
<dbReference type="SUPFAM" id="SSF55874">
    <property type="entry name" value="ATPase domain of HSP90 chaperone/DNA topoisomerase II/histidine kinase"/>
    <property type="match status" value="1"/>
</dbReference>
<dbReference type="Proteomes" id="UP000886757">
    <property type="component" value="Unassembled WGS sequence"/>
</dbReference>
<accession>A0A9D1AE21</accession>
<name>A0A9D1AE21_9FIRM</name>
<keyword evidence="6 10" id="KW-0418">Kinase</keyword>
<keyword evidence="8" id="KW-0812">Transmembrane</keyword>
<dbReference type="EC" id="2.7.13.3" evidence="3"/>
<evidence type="ECO:0000256" key="3">
    <source>
        <dbReference type="ARBA" id="ARBA00012438"/>
    </source>
</evidence>
<evidence type="ECO:0000256" key="6">
    <source>
        <dbReference type="ARBA" id="ARBA00022777"/>
    </source>
</evidence>
<evidence type="ECO:0000259" key="9">
    <source>
        <dbReference type="PROSITE" id="PS50109"/>
    </source>
</evidence>
<dbReference type="EMBL" id="DVGK01000149">
    <property type="protein sequence ID" value="HIR14801.1"/>
    <property type="molecule type" value="Genomic_DNA"/>
</dbReference>
<dbReference type="PANTHER" id="PTHR43711">
    <property type="entry name" value="TWO-COMPONENT HISTIDINE KINASE"/>
    <property type="match status" value="1"/>
</dbReference>
<gene>
    <name evidence="10" type="ORF">IAB31_12880</name>
</gene>
<feature type="domain" description="Histidine kinase" evidence="9">
    <location>
        <begin position="216"/>
        <end position="430"/>
    </location>
</feature>
<dbReference type="InterPro" id="IPR036890">
    <property type="entry name" value="HATPase_C_sf"/>
</dbReference>
<dbReference type="InterPro" id="IPR004358">
    <property type="entry name" value="Sig_transdc_His_kin-like_C"/>
</dbReference>
<dbReference type="InterPro" id="IPR036097">
    <property type="entry name" value="HisK_dim/P_sf"/>
</dbReference>
<keyword evidence="4" id="KW-0597">Phosphoprotein</keyword>
<reference evidence="10" key="1">
    <citation type="submission" date="2020-10" db="EMBL/GenBank/DDBJ databases">
        <authorList>
            <person name="Gilroy R."/>
        </authorList>
    </citation>
    <scope>NUCLEOTIDE SEQUENCE</scope>
    <source>
        <strain evidence="10">ChiSjej4B22-8148</strain>
    </source>
</reference>
<evidence type="ECO:0000313" key="11">
    <source>
        <dbReference type="Proteomes" id="UP000886757"/>
    </source>
</evidence>
<dbReference type="CDD" id="cd00082">
    <property type="entry name" value="HisKA"/>
    <property type="match status" value="1"/>
</dbReference>
<dbReference type="Gene3D" id="3.30.565.10">
    <property type="entry name" value="Histidine kinase-like ATPase, C-terminal domain"/>
    <property type="match status" value="1"/>
</dbReference>
<protein>
    <recommendedName>
        <fullName evidence="3">histidine kinase</fullName>
        <ecNumber evidence="3">2.7.13.3</ecNumber>
    </recommendedName>
</protein>
<dbReference type="Pfam" id="PF00512">
    <property type="entry name" value="HisKA"/>
    <property type="match status" value="1"/>
</dbReference>
<keyword evidence="7" id="KW-0902">Two-component regulatory system</keyword>
<evidence type="ECO:0000256" key="1">
    <source>
        <dbReference type="ARBA" id="ARBA00000085"/>
    </source>
</evidence>
<keyword evidence="8" id="KW-1133">Transmembrane helix</keyword>
<comment type="subcellular location">
    <subcellularLocation>
        <location evidence="2">Membrane</location>
    </subcellularLocation>
</comment>
<dbReference type="InterPro" id="IPR003661">
    <property type="entry name" value="HisK_dim/P_dom"/>
</dbReference>
<evidence type="ECO:0000256" key="8">
    <source>
        <dbReference type="SAM" id="Phobius"/>
    </source>
</evidence>
<dbReference type="AlphaFoldDB" id="A0A9D1AE21"/>